<dbReference type="AlphaFoldDB" id="A0A2X2XH11"/>
<evidence type="ECO:0000313" key="1">
    <source>
        <dbReference type="EMBL" id="SQB25620.1"/>
    </source>
</evidence>
<proteinExistence type="predicted"/>
<name>A0A2X2XH11_CITKO</name>
<organism evidence="1 2">
    <name type="scientific">Citrobacter koseri</name>
    <name type="common">Citrobacter diversus</name>
    <dbReference type="NCBI Taxonomy" id="545"/>
    <lineage>
        <taxon>Bacteria</taxon>
        <taxon>Pseudomonadati</taxon>
        <taxon>Pseudomonadota</taxon>
        <taxon>Gammaproteobacteria</taxon>
        <taxon>Enterobacterales</taxon>
        <taxon>Enterobacteriaceae</taxon>
        <taxon>Citrobacter</taxon>
    </lineage>
</organism>
<evidence type="ECO:0000313" key="2">
    <source>
        <dbReference type="Proteomes" id="UP000251584"/>
    </source>
</evidence>
<dbReference type="EMBL" id="UAVY01000002">
    <property type="protein sequence ID" value="SQB25620.1"/>
    <property type="molecule type" value="Genomic_DNA"/>
</dbReference>
<reference evidence="1 2" key="1">
    <citation type="submission" date="2018-06" db="EMBL/GenBank/DDBJ databases">
        <authorList>
            <consortium name="Pathogen Informatics"/>
            <person name="Doyle S."/>
        </authorList>
    </citation>
    <scope>NUCLEOTIDE SEQUENCE [LARGE SCALE GENOMIC DNA]</scope>
    <source>
        <strain evidence="1 2">NCTC10786</strain>
    </source>
</reference>
<accession>A0A2X2XH11</accession>
<gene>
    <name evidence="1" type="ORF">NCTC10786_01304</name>
</gene>
<sequence>MDILQGKPAPGEPVLIPVTMIDKKQHRQLQGLDGEITESGLCVGPISAAPSGSKLMPDGGKNALSGLQGYITIRRILSMKRSEINEILGPHAAILFHA</sequence>
<protein>
    <submittedName>
        <fullName evidence="1">Uncharacterized protein</fullName>
    </submittedName>
</protein>
<dbReference type="Proteomes" id="UP000251584">
    <property type="component" value="Unassembled WGS sequence"/>
</dbReference>